<dbReference type="InterPro" id="IPR005151">
    <property type="entry name" value="Tail-specific_protease"/>
</dbReference>
<evidence type="ECO:0000313" key="2">
    <source>
        <dbReference type="EMBL" id="MBD8524321.1"/>
    </source>
</evidence>
<protein>
    <submittedName>
        <fullName evidence="2">S41 family peptidase</fullName>
    </submittedName>
</protein>
<keyword evidence="3" id="KW-1185">Reference proteome</keyword>
<reference evidence="2 3" key="1">
    <citation type="submission" date="2020-09" db="EMBL/GenBank/DDBJ databases">
        <title>Pseudoxanthomonas sp. CAU 1598 isolated from sand of Yaerae Beach.</title>
        <authorList>
            <person name="Kim W."/>
        </authorList>
    </citation>
    <scope>NUCLEOTIDE SEQUENCE [LARGE SCALE GENOMIC DNA]</scope>
    <source>
        <strain evidence="2 3">CAU 1598</strain>
    </source>
</reference>
<organism evidence="2 3">
    <name type="scientific">Pseudomarimonas arenosa</name>
    <dbReference type="NCBI Taxonomy" id="2774145"/>
    <lineage>
        <taxon>Bacteria</taxon>
        <taxon>Pseudomonadati</taxon>
        <taxon>Pseudomonadota</taxon>
        <taxon>Gammaproteobacteria</taxon>
        <taxon>Lysobacterales</taxon>
        <taxon>Lysobacteraceae</taxon>
        <taxon>Pseudomarimonas</taxon>
    </lineage>
</organism>
<dbReference type="GO" id="GO:0006508">
    <property type="term" value="P:proteolysis"/>
    <property type="evidence" value="ECO:0007669"/>
    <property type="project" value="InterPro"/>
</dbReference>
<name>A0AAW3ZIM4_9GAMM</name>
<dbReference type="SMART" id="SM00245">
    <property type="entry name" value="TSPc"/>
    <property type="match status" value="1"/>
</dbReference>
<accession>A0AAW3ZIM4</accession>
<sequence>MSARGSPANVVVERVAQAIEDRFFDLERAKLIAAQLRSEAAEDKFAAISAPKALAQSLSERLYEHDRHFRVIWSDPAAPLTMRRGPNLPHGIAQVKLLPGNVGYLELRSFEHFEFGDRRAPARNAVDSALAELSHTEAMIIDLRENGGGSPHMVGYLSSAFTEKGADIYNTFHYRQGTASEAPREWHAQPRLDVPLFVLISARTGSAAEAFAYTLQQAGRASIVGETSAGAANPGDLFRLGDGYSIFISTGTPINPISRRNWETTGVVPDHPIAAEKALDQVMQLAKVTAPSNEAEL</sequence>
<dbReference type="EMBL" id="JACYTR010000001">
    <property type="protein sequence ID" value="MBD8524321.1"/>
    <property type="molecule type" value="Genomic_DNA"/>
</dbReference>
<gene>
    <name evidence="2" type="ORF">IFO71_01065</name>
</gene>
<evidence type="ECO:0000313" key="3">
    <source>
        <dbReference type="Proteomes" id="UP000613768"/>
    </source>
</evidence>
<dbReference type="GO" id="GO:0008236">
    <property type="term" value="F:serine-type peptidase activity"/>
    <property type="evidence" value="ECO:0007669"/>
    <property type="project" value="InterPro"/>
</dbReference>
<dbReference type="InterPro" id="IPR029045">
    <property type="entry name" value="ClpP/crotonase-like_dom_sf"/>
</dbReference>
<dbReference type="Proteomes" id="UP000613768">
    <property type="component" value="Unassembled WGS sequence"/>
</dbReference>
<dbReference type="AlphaFoldDB" id="A0AAW3ZIM4"/>
<evidence type="ECO:0000259" key="1">
    <source>
        <dbReference type="SMART" id="SM00245"/>
    </source>
</evidence>
<dbReference type="CDD" id="cd07563">
    <property type="entry name" value="Peptidase_S41_IRBP"/>
    <property type="match status" value="1"/>
</dbReference>
<dbReference type="PANTHER" id="PTHR11261:SF3">
    <property type="entry name" value="RETINOL-BINDING PROTEIN 3"/>
    <property type="match status" value="1"/>
</dbReference>
<dbReference type="Gene3D" id="3.90.226.10">
    <property type="entry name" value="2-enoyl-CoA Hydratase, Chain A, domain 1"/>
    <property type="match status" value="1"/>
</dbReference>
<dbReference type="Pfam" id="PF03572">
    <property type="entry name" value="Peptidase_S41"/>
    <property type="match status" value="1"/>
</dbReference>
<dbReference type="SUPFAM" id="SSF52096">
    <property type="entry name" value="ClpP/crotonase"/>
    <property type="match status" value="1"/>
</dbReference>
<feature type="domain" description="Tail specific protease" evidence="1">
    <location>
        <begin position="75"/>
        <end position="274"/>
    </location>
</feature>
<dbReference type="RefSeq" id="WP_192027661.1">
    <property type="nucleotide sequence ID" value="NZ_JACYTR010000001.1"/>
</dbReference>
<dbReference type="Gene3D" id="3.30.750.44">
    <property type="match status" value="1"/>
</dbReference>
<comment type="caution">
    <text evidence="2">The sequence shown here is derived from an EMBL/GenBank/DDBJ whole genome shotgun (WGS) entry which is preliminary data.</text>
</comment>
<dbReference type="PANTHER" id="PTHR11261">
    <property type="entry name" value="INTERPHOTORECEPTOR RETINOID-BINDING PROTEIN"/>
    <property type="match status" value="1"/>
</dbReference>
<proteinExistence type="predicted"/>